<dbReference type="RefSeq" id="WP_062092705.1">
    <property type="nucleotide sequence ID" value="NZ_FCOK02000114.1"/>
</dbReference>
<evidence type="ECO:0000313" key="1">
    <source>
        <dbReference type="EMBL" id="SAL71609.1"/>
    </source>
</evidence>
<proteinExistence type="predicted"/>
<name>A0A158JT43_9BURK</name>
<protein>
    <submittedName>
        <fullName evidence="1">Uncharacterized protein</fullName>
    </submittedName>
</protein>
<accession>A0A158JT43</accession>
<dbReference type="AlphaFoldDB" id="A0A158JT43"/>
<reference evidence="1 2" key="1">
    <citation type="submission" date="2016-01" db="EMBL/GenBank/DDBJ databases">
        <authorList>
            <person name="Oliw E.H."/>
        </authorList>
    </citation>
    <scope>NUCLEOTIDE SEQUENCE [LARGE SCALE GENOMIC DNA]</scope>
    <source>
        <strain evidence="1">LMG 27134</strain>
    </source>
</reference>
<dbReference type="EMBL" id="FCOK02000114">
    <property type="protein sequence ID" value="SAL71609.1"/>
    <property type="molecule type" value="Genomic_DNA"/>
</dbReference>
<evidence type="ECO:0000313" key="2">
    <source>
        <dbReference type="Proteomes" id="UP000054683"/>
    </source>
</evidence>
<gene>
    <name evidence="1" type="ORF">AWB69_08663</name>
</gene>
<sequence>MDFETEWKTLGKHRVRLHATRGFPTDTMHTVADLARIAIENNMSARARLVEVIYRDPDKAYDIFVGTTMSEDRRCAAQLEVAIATVLGLLPEQITVTVNTVEQTEVDLNFGVYERLLSQKIGSVPPIQ</sequence>
<dbReference type="OrthoDB" id="8968058at2"/>
<dbReference type="Proteomes" id="UP000054683">
    <property type="component" value="Unassembled WGS sequence"/>
</dbReference>
<organism evidence="1 2">
    <name type="scientific">Caballeronia udeis</name>
    <dbReference type="NCBI Taxonomy" id="1232866"/>
    <lineage>
        <taxon>Bacteria</taxon>
        <taxon>Pseudomonadati</taxon>
        <taxon>Pseudomonadota</taxon>
        <taxon>Betaproteobacteria</taxon>
        <taxon>Burkholderiales</taxon>
        <taxon>Burkholderiaceae</taxon>
        <taxon>Caballeronia</taxon>
    </lineage>
</organism>